<dbReference type="GO" id="GO:0000049">
    <property type="term" value="F:tRNA binding"/>
    <property type="evidence" value="ECO:0007669"/>
    <property type="project" value="UniProtKB-KW"/>
</dbReference>
<dbReference type="PRINTS" id="PR02008">
    <property type="entry name" value="RCMTFAMILY"/>
</dbReference>
<accession>A0A8H3HVX6</accession>
<dbReference type="GO" id="GO:0030488">
    <property type="term" value="P:tRNA methylation"/>
    <property type="evidence" value="ECO:0007669"/>
    <property type="project" value="TreeGrafter"/>
</dbReference>
<evidence type="ECO:0000256" key="8">
    <source>
        <dbReference type="ARBA" id="ARBA00022884"/>
    </source>
</evidence>
<evidence type="ECO:0000259" key="12">
    <source>
        <dbReference type="PROSITE" id="PS51686"/>
    </source>
</evidence>
<dbReference type="PROSITE" id="PS51686">
    <property type="entry name" value="SAM_MT_RSMB_NOP"/>
    <property type="match status" value="1"/>
</dbReference>
<keyword evidence="5 10" id="KW-0808">Transferase</keyword>
<feature type="binding site" evidence="10">
    <location>
        <position position="302"/>
    </location>
    <ligand>
        <name>S-adenosyl-L-methionine</name>
        <dbReference type="ChEBI" id="CHEBI:59789"/>
    </ligand>
</feature>
<dbReference type="Pfam" id="PF25378">
    <property type="entry name" value="PUA_NSUN2"/>
    <property type="match status" value="1"/>
</dbReference>
<feature type="region of interest" description="Disordered" evidence="11">
    <location>
        <begin position="1"/>
        <end position="25"/>
    </location>
</feature>
<dbReference type="SUPFAM" id="SSF53335">
    <property type="entry name" value="S-adenosyl-L-methionine-dependent methyltransferases"/>
    <property type="match status" value="1"/>
</dbReference>
<dbReference type="Pfam" id="PF01189">
    <property type="entry name" value="Methyltr_RsmB-F"/>
    <property type="match status" value="1"/>
</dbReference>
<dbReference type="GO" id="GO:0005634">
    <property type="term" value="C:nucleus"/>
    <property type="evidence" value="ECO:0007669"/>
    <property type="project" value="UniProtKB-SubCell"/>
</dbReference>
<organism evidence="13 14">
    <name type="scientific">Heterodermia speciosa</name>
    <dbReference type="NCBI Taxonomy" id="116794"/>
    <lineage>
        <taxon>Eukaryota</taxon>
        <taxon>Fungi</taxon>
        <taxon>Dikarya</taxon>
        <taxon>Ascomycota</taxon>
        <taxon>Pezizomycotina</taxon>
        <taxon>Lecanoromycetes</taxon>
        <taxon>OSLEUM clade</taxon>
        <taxon>Lecanoromycetidae</taxon>
        <taxon>Caliciales</taxon>
        <taxon>Physciaceae</taxon>
        <taxon>Heterodermia</taxon>
    </lineage>
</organism>
<gene>
    <name evidence="13" type="ORF">HETSPECPRED_004734</name>
</gene>
<feature type="binding site" evidence="10">
    <location>
        <begin position="171"/>
        <end position="177"/>
    </location>
    <ligand>
        <name>S-adenosyl-L-methionine</name>
        <dbReference type="ChEBI" id="CHEBI:59789"/>
    </ligand>
</feature>
<comment type="subcellular location">
    <subcellularLocation>
        <location evidence="1">Nucleus</location>
    </subcellularLocation>
</comment>
<feature type="compositionally biased region" description="Basic residues" evidence="11">
    <location>
        <begin position="1"/>
        <end position="11"/>
    </location>
</feature>
<dbReference type="EMBL" id="CAJPDS010000003">
    <property type="protein sequence ID" value="CAF9904612.1"/>
    <property type="molecule type" value="Genomic_DNA"/>
</dbReference>
<evidence type="ECO:0000313" key="13">
    <source>
        <dbReference type="EMBL" id="CAF9904612.1"/>
    </source>
</evidence>
<keyword evidence="7" id="KW-0819">tRNA processing</keyword>
<comment type="similarity">
    <text evidence="2 10">Belongs to the class I-like SAM-binding methyltransferase superfamily. RsmB/NOP family.</text>
</comment>
<dbReference type="GO" id="GO:0005737">
    <property type="term" value="C:cytoplasm"/>
    <property type="evidence" value="ECO:0007669"/>
    <property type="project" value="TreeGrafter"/>
</dbReference>
<dbReference type="InterPro" id="IPR057286">
    <property type="entry name" value="PUA_NSUN2"/>
</dbReference>
<evidence type="ECO:0000256" key="9">
    <source>
        <dbReference type="ARBA" id="ARBA00023242"/>
    </source>
</evidence>
<reference evidence="13" key="1">
    <citation type="submission" date="2021-03" db="EMBL/GenBank/DDBJ databases">
        <authorList>
            <person name="Tagirdzhanova G."/>
        </authorList>
    </citation>
    <scope>NUCLEOTIDE SEQUENCE</scope>
</reference>
<dbReference type="AlphaFoldDB" id="A0A8H3HVX6"/>
<dbReference type="Proteomes" id="UP000664521">
    <property type="component" value="Unassembled WGS sequence"/>
</dbReference>
<feature type="region of interest" description="Disordered" evidence="11">
    <location>
        <begin position="834"/>
        <end position="916"/>
    </location>
</feature>
<proteinExistence type="inferred from homology"/>
<evidence type="ECO:0000256" key="2">
    <source>
        <dbReference type="ARBA" id="ARBA00007494"/>
    </source>
</evidence>
<dbReference type="Pfam" id="PF25376">
    <property type="entry name" value="Pre-PUA_NSUN2"/>
    <property type="match status" value="1"/>
</dbReference>
<dbReference type="GO" id="GO:0016428">
    <property type="term" value="F:tRNA (cytidine-5-)-methyltransferase activity"/>
    <property type="evidence" value="ECO:0007669"/>
    <property type="project" value="InterPro"/>
</dbReference>
<protein>
    <recommendedName>
        <fullName evidence="12">SAM-dependent MTase RsmB/NOP-type domain-containing protein</fullName>
    </recommendedName>
</protein>
<dbReference type="InterPro" id="IPR018314">
    <property type="entry name" value="RsmB/NOL1/NOP2-like_CS"/>
</dbReference>
<evidence type="ECO:0000256" key="5">
    <source>
        <dbReference type="ARBA" id="ARBA00022679"/>
    </source>
</evidence>
<keyword evidence="14" id="KW-1185">Reference proteome</keyword>
<name>A0A8H3HVX6_9LECA</name>
<dbReference type="InterPro" id="IPR023267">
    <property type="entry name" value="RCMT"/>
</dbReference>
<dbReference type="PANTHER" id="PTHR22808:SF1">
    <property type="entry name" value="RNA CYTOSINE-C(5)-METHYLTRANSFERASE NSUN2-RELATED"/>
    <property type="match status" value="1"/>
</dbReference>
<dbReference type="InterPro" id="IPR001678">
    <property type="entry name" value="MeTrfase_RsmB-F_NOP2_dom"/>
</dbReference>
<keyword evidence="6 10" id="KW-0949">S-adenosyl-L-methionine</keyword>
<evidence type="ECO:0000313" key="14">
    <source>
        <dbReference type="Proteomes" id="UP000664521"/>
    </source>
</evidence>
<feature type="compositionally biased region" description="Low complexity" evidence="11">
    <location>
        <begin position="857"/>
        <end position="870"/>
    </location>
</feature>
<feature type="active site" description="Nucleophile" evidence="10">
    <location>
        <position position="355"/>
    </location>
</feature>
<dbReference type="InterPro" id="IPR029063">
    <property type="entry name" value="SAM-dependent_MTases_sf"/>
</dbReference>
<feature type="compositionally biased region" description="Acidic residues" evidence="11">
    <location>
        <begin position="880"/>
        <end position="891"/>
    </location>
</feature>
<dbReference type="PRINTS" id="PR02011">
    <property type="entry name" value="RCMTNCL1"/>
</dbReference>
<dbReference type="InterPro" id="IPR023270">
    <property type="entry name" value="RCMT_NCL1"/>
</dbReference>
<evidence type="ECO:0000256" key="10">
    <source>
        <dbReference type="PROSITE-ProRule" id="PRU01023"/>
    </source>
</evidence>
<evidence type="ECO:0000256" key="3">
    <source>
        <dbReference type="ARBA" id="ARBA00022555"/>
    </source>
</evidence>
<sequence>MGKKGNKRFRGGRGGGGQRPQRTDYTEVPKQNDLFEQYYNGLGIVHDSELDEFWNALRRDLPNSFRFTGSRGHAVHVQQRLIDHYVPEISGIEYDGTRVEPPTAIPWFPDQLAWQMTTPKNVVRRFPPFASFQKFLVSETSVGNISRQEAVSMIPPLLMTIKPGMIVLDLCAAPGSKTAQLIEMVHGGEEARMRDVVQISKRKEAGEQIPNGNLIKLNLATNGQEGDWSDDGRSTGLVIANDADYKRAQMLIHQVKRLSSPNLVVTNHDATMFPSIKIPPDGTSSGDHLKTRYLKFDRILADVPCSGDGTCRKNVNVWKDWTPGNALGLFLTQVRILVRALQMLKVGGRVVYSTCSMNPVENEAVIATAIERCGGSSNVEVVDISDALPKLQRRPGLSSWDVMDKTGRRWQSWRDVQAVLAEDDTETLGRLHEGMFSRLAETEPLPLERCMRIYPHLQDTGGFFISVLEKRKEIRTRPEGEVKKIEPEPSIIAAVDGIEIKTTNEKDPIARIDALDETAPPHANGSADVQSAAARQNQEIAPNKPMAGQKREFHAEADAVSSAKRLRMREPGDTIDDPTPEGTTDRQVQWPPPPSQLEASRPGMSGLPGPTLTRESQQRYMKPRPKQPFEEPFKYLPPDHPELESIRDFYHLSPHFPMDRFMVRNVSGHPAKTTYYTSALARSILTLNEGKGIKFVHCGIKMFVRQDVQSEHVCKWRVQNEGLPLLEPWVGEERVVELRSRKTLRCLLKEMFPKVEGEGWKQLGEIGVRVRDIGMGCCILRVEPSEGEDGFSERMVLPLWRSLYSLNLMLPKEDRRAMLLRLYNDDSPLLDHSKERFETKARAPPSEEISDAESEAEAAAAQAEKTQVEQARNDTILRGEDDDEDLEEDGVIIDPLAGESMVTRAAGGGSDTTMEN</sequence>
<feature type="binding site" evidence="10">
    <location>
        <position position="242"/>
    </location>
    <ligand>
        <name>S-adenosyl-L-methionine</name>
        <dbReference type="ChEBI" id="CHEBI:59789"/>
    </ligand>
</feature>
<evidence type="ECO:0000256" key="4">
    <source>
        <dbReference type="ARBA" id="ARBA00022603"/>
    </source>
</evidence>
<evidence type="ECO:0000256" key="1">
    <source>
        <dbReference type="ARBA" id="ARBA00004123"/>
    </source>
</evidence>
<keyword evidence="9" id="KW-0539">Nucleus</keyword>
<dbReference type="InterPro" id="IPR057285">
    <property type="entry name" value="Pre-PUA_NSUN2"/>
</dbReference>
<dbReference type="Gene3D" id="3.40.50.150">
    <property type="entry name" value="Vaccinia Virus protein VP39"/>
    <property type="match status" value="1"/>
</dbReference>
<dbReference type="PANTHER" id="PTHR22808">
    <property type="entry name" value="NCL1 YEAST -RELATED NOL1/NOP2/FMU SUN DOMAIN-CONTAINING"/>
    <property type="match status" value="1"/>
</dbReference>
<keyword evidence="8 10" id="KW-0694">RNA-binding</keyword>
<comment type="caution">
    <text evidence="13">The sequence shown here is derived from an EMBL/GenBank/DDBJ whole genome shotgun (WGS) entry which is preliminary data.</text>
</comment>
<dbReference type="PROSITE" id="PS01153">
    <property type="entry name" value="NOL1_NOP2_SUN"/>
    <property type="match status" value="1"/>
</dbReference>
<feature type="binding site" evidence="10">
    <location>
        <position position="269"/>
    </location>
    <ligand>
        <name>S-adenosyl-L-methionine</name>
        <dbReference type="ChEBI" id="CHEBI:59789"/>
    </ligand>
</feature>
<feature type="region of interest" description="Disordered" evidence="11">
    <location>
        <begin position="541"/>
        <end position="618"/>
    </location>
</feature>
<evidence type="ECO:0000256" key="11">
    <source>
        <dbReference type="SAM" id="MobiDB-lite"/>
    </source>
</evidence>
<dbReference type="OrthoDB" id="6093671at2759"/>
<feature type="domain" description="SAM-dependent MTase RsmB/NOP-type" evidence="12">
    <location>
        <begin position="53"/>
        <end position="471"/>
    </location>
</feature>
<evidence type="ECO:0000256" key="6">
    <source>
        <dbReference type="ARBA" id="ARBA00022691"/>
    </source>
</evidence>
<keyword evidence="3" id="KW-0820">tRNA-binding</keyword>
<keyword evidence="4 10" id="KW-0489">Methyltransferase</keyword>
<evidence type="ECO:0000256" key="7">
    <source>
        <dbReference type="ARBA" id="ARBA00022694"/>
    </source>
</evidence>
<dbReference type="InterPro" id="IPR049560">
    <property type="entry name" value="MeTrfase_RsmB-F_NOP2_cat"/>
</dbReference>